<feature type="domain" description="ATPase BadF/BadG/BcrA/BcrD type" evidence="1">
    <location>
        <begin position="9"/>
        <end position="294"/>
    </location>
</feature>
<evidence type="ECO:0000313" key="2">
    <source>
        <dbReference type="EMBL" id="GLB32407.1"/>
    </source>
</evidence>
<dbReference type="SUPFAM" id="SSF53067">
    <property type="entry name" value="Actin-like ATPase domain"/>
    <property type="match status" value="2"/>
</dbReference>
<gene>
    <name evidence="2" type="primary">murK</name>
    <name evidence="2" type="ORF">LAD12857_43300</name>
</gene>
<dbReference type="InterPro" id="IPR002731">
    <property type="entry name" value="ATPase_BadF"/>
</dbReference>
<dbReference type="InterPro" id="IPR043129">
    <property type="entry name" value="ATPase_NBD"/>
</dbReference>
<keyword evidence="2" id="KW-0808">Transferase</keyword>
<evidence type="ECO:0000259" key="1">
    <source>
        <dbReference type="Pfam" id="PF01869"/>
    </source>
</evidence>
<dbReference type="EMBL" id="BRPJ01000096">
    <property type="protein sequence ID" value="GLB32407.1"/>
    <property type="molecule type" value="Genomic_DNA"/>
</dbReference>
<keyword evidence="3" id="KW-1185">Reference proteome</keyword>
<sequence>MNMTGYYAGLDVGGTNGRLKVCGTTGNVLGEFTAPGCSLNTDGAEKSRLRYRELVMPALKELKLSPGCCLGICVAASGIDSPFHELECRSIFEEMGFLPDKLMVMNDCEVFLYLTELPALVIVSGTGSVCFGRDQNGSIYRTGGFNHIISDEGSGFDLGLKVLKAVANDLSGRGKSPILTPLFIKSAGLDTLGKIDDYINANLMEKSQIARFSLLAYQAAASGDETAMGIHRECADALWGLIRDTAAKMKTDGLNLWLWGSLLVKNDILRGMVEEKARNGLHQVRIAIPRITALDAALQAAEKSSLTR</sequence>
<evidence type="ECO:0000313" key="3">
    <source>
        <dbReference type="Proteomes" id="UP001419084"/>
    </source>
</evidence>
<name>A0ABQ5MC52_9FIRM</name>
<dbReference type="PANTHER" id="PTHR43190">
    <property type="entry name" value="N-ACETYL-D-GLUCOSAMINE KINASE"/>
    <property type="match status" value="1"/>
</dbReference>
<dbReference type="GO" id="GO:0016301">
    <property type="term" value="F:kinase activity"/>
    <property type="evidence" value="ECO:0007669"/>
    <property type="project" value="UniProtKB-KW"/>
</dbReference>
<reference evidence="2 3" key="1">
    <citation type="journal article" date="2024" name="Int. J. Syst. Evol. Microbiol.">
        <title>Lacrimispora brassicae sp. nov. isolated from fermented cabbage, and proposal of Clostridium indicum Gundawar et al. 2019 and Clostridium methoxybenzovorans Mechichi et al. 1999 as heterotypic synonyms of Lacrimispora amygdalina (Parshina et al. 2003) Haas and Blanchard 2020 and Lacrimispora indolis (McClung and McCoy 1957) Haas and Blanchard 2020, respectively.</title>
        <authorList>
            <person name="Kobayashi H."/>
            <person name="Tanizawa Y."/>
            <person name="Sakamoto M."/>
            <person name="Ohkuma M."/>
            <person name="Tohno M."/>
        </authorList>
    </citation>
    <scope>NUCLEOTIDE SEQUENCE [LARGE SCALE GENOMIC DNA]</scope>
    <source>
        <strain evidence="2 3">DSM 12857</strain>
    </source>
</reference>
<proteinExistence type="predicted"/>
<accession>A0ABQ5MC52</accession>
<protein>
    <submittedName>
        <fullName evidence="2">N-acetylmuramic acid/N-acetylglucosamine kinase</fullName>
    </submittedName>
</protein>
<dbReference type="Pfam" id="PF01869">
    <property type="entry name" value="BcrAD_BadFG"/>
    <property type="match status" value="1"/>
</dbReference>
<dbReference type="Gene3D" id="3.30.420.40">
    <property type="match status" value="2"/>
</dbReference>
<organism evidence="2 3">
    <name type="scientific">Lacrimispora amygdalina</name>
    <dbReference type="NCBI Taxonomy" id="253257"/>
    <lineage>
        <taxon>Bacteria</taxon>
        <taxon>Bacillati</taxon>
        <taxon>Bacillota</taxon>
        <taxon>Clostridia</taxon>
        <taxon>Lachnospirales</taxon>
        <taxon>Lachnospiraceae</taxon>
        <taxon>Lacrimispora</taxon>
    </lineage>
</organism>
<keyword evidence="2" id="KW-0418">Kinase</keyword>
<dbReference type="InterPro" id="IPR052519">
    <property type="entry name" value="Euk-type_GlcNAc_Kinase"/>
</dbReference>
<comment type="caution">
    <text evidence="2">The sequence shown here is derived from an EMBL/GenBank/DDBJ whole genome shotgun (WGS) entry which is preliminary data.</text>
</comment>
<dbReference type="Proteomes" id="UP001419084">
    <property type="component" value="Unassembled WGS sequence"/>
</dbReference>
<dbReference type="PANTHER" id="PTHR43190:SF3">
    <property type="entry name" value="N-ACETYL-D-GLUCOSAMINE KINASE"/>
    <property type="match status" value="1"/>
</dbReference>